<feature type="transmembrane region" description="Helical" evidence="2">
    <location>
        <begin position="16"/>
        <end position="36"/>
    </location>
</feature>
<evidence type="ECO:0000256" key="1">
    <source>
        <dbReference type="SAM" id="MobiDB-lite"/>
    </source>
</evidence>
<organism evidence="4 5">
    <name type="scientific">Ornithinimicrobium pratense</name>
    <dbReference type="NCBI Taxonomy" id="2593973"/>
    <lineage>
        <taxon>Bacteria</taxon>
        <taxon>Bacillati</taxon>
        <taxon>Actinomycetota</taxon>
        <taxon>Actinomycetes</taxon>
        <taxon>Micrococcales</taxon>
        <taxon>Ornithinimicrobiaceae</taxon>
        <taxon>Ornithinimicrobium</taxon>
    </lineage>
</organism>
<proteinExistence type="predicted"/>
<evidence type="ECO:0000256" key="2">
    <source>
        <dbReference type="SAM" id="Phobius"/>
    </source>
</evidence>
<keyword evidence="2" id="KW-1133">Transmembrane helix</keyword>
<evidence type="ECO:0000259" key="3">
    <source>
        <dbReference type="PROSITE" id="PS50234"/>
    </source>
</evidence>
<dbReference type="SMART" id="SM00327">
    <property type="entry name" value="VWA"/>
    <property type="match status" value="1"/>
</dbReference>
<accession>A0A5J6V9P8</accession>
<dbReference type="SUPFAM" id="SSF53300">
    <property type="entry name" value="vWA-like"/>
    <property type="match status" value="1"/>
</dbReference>
<sequence length="595" mass="61735">MATQGVWGRWSPSQRWSIAIVALLVVVNGLILFGLLRSGTDPAPNAVADPAPATATGEDTADESAAPTVDAPDDSTSTATATAAAPTNDAQDCVSITVWTAPHLEPAVQAAAERVTDGCFRYAVAPHADASAQAALRGGERPDVWIPGSAAWPGLVAQDGVQLQVGETIASSPVLLAGAPPVISALEQMGIGPETSWAQVVQQVQESRAAGEQAPFEMRIGDPRSDAATMSLLSTTGSQTGGWTEQDSPQRGMLVLLAHTSIPDDPLTALVADPTTVVPATERQLGAAQEAGREVAGLALADGLGQVQIPFVRVGDGSEEGVDALEEQLTSSDAAADLQELWLRPGTSGPAPEVEGVPDDVPATATEVDPATVPLTAQTWAAISRQSRILTAIDISLSMTEEVGDTTRVDLTREAAQAALQTIPPRTAVGVWYFATALEGTQDWTEVAPLRPLGERVDGGTQRELLMSVTDELGVDTLTGDTGLHDTLWAAYQKMQEEWTPEAVSSVLLLTDGKNNDTTGGLTADEVVELLSAAHAAGDRPVTVVLIGMGPEVNEAALDRLASAAGGVSIVLRDPRDLPQVFVEVVAQRTSSATP</sequence>
<dbReference type="InterPro" id="IPR002035">
    <property type="entry name" value="VWF_A"/>
</dbReference>
<dbReference type="Proteomes" id="UP000326546">
    <property type="component" value="Chromosome"/>
</dbReference>
<keyword evidence="2" id="KW-0472">Membrane</keyword>
<dbReference type="AlphaFoldDB" id="A0A5J6V9P8"/>
<evidence type="ECO:0000313" key="4">
    <source>
        <dbReference type="EMBL" id="QFG69762.1"/>
    </source>
</evidence>
<dbReference type="KEGG" id="serw:FY030_14605"/>
<feature type="region of interest" description="Disordered" evidence="1">
    <location>
        <begin position="43"/>
        <end position="86"/>
    </location>
</feature>
<dbReference type="Pfam" id="PF00092">
    <property type="entry name" value="VWA"/>
    <property type="match status" value="1"/>
</dbReference>
<dbReference type="PROSITE" id="PS50234">
    <property type="entry name" value="VWFA"/>
    <property type="match status" value="1"/>
</dbReference>
<dbReference type="EMBL" id="CP044427">
    <property type="protein sequence ID" value="QFG69762.1"/>
    <property type="molecule type" value="Genomic_DNA"/>
</dbReference>
<dbReference type="OrthoDB" id="5621159at2"/>
<keyword evidence="5" id="KW-1185">Reference proteome</keyword>
<protein>
    <submittedName>
        <fullName evidence="4">VWA domain-containing protein</fullName>
    </submittedName>
</protein>
<keyword evidence="2" id="KW-0812">Transmembrane</keyword>
<dbReference type="Pfam" id="PF13531">
    <property type="entry name" value="SBP_bac_11"/>
    <property type="match status" value="1"/>
</dbReference>
<name>A0A5J6V9P8_9MICO</name>
<reference evidence="4 5" key="1">
    <citation type="submission" date="2019-09" db="EMBL/GenBank/DDBJ databases">
        <title>Serinicoccus pratensis sp. nov., isolated from meadow soil.</title>
        <authorList>
            <person name="Zhang W."/>
        </authorList>
    </citation>
    <scope>NUCLEOTIDE SEQUENCE [LARGE SCALE GENOMIC DNA]</scope>
    <source>
        <strain evidence="4 5">W204</strain>
    </source>
</reference>
<feature type="compositionally biased region" description="Low complexity" evidence="1">
    <location>
        <begin position="43"/>
        <end position="56"/>
    </location>
</feature>
<feature type="compositionally biased region" description="Low complexity" evidence="1">
    <location>
        <begin position="67"/>
        <end position="86"/>
    </location>
</feature>
<dbReference type="InterPro" id="IPR036465">
    <property type="entry name" value="vWFA_dom_sf"/>
</dbReference>
<dbReference type="RefSeq" id="WP_158062256.1">
    <property type="nucleotide sequence ID" value="NZ_CP044427.1"/>
</dbReference>
<evidence type="ECO:0000313" key="5">
    <source>
        <dbReference type="Proteomes" id="UP000326546"/>
    </source>
</evidence>
<feature type="domain" description="VWFA" evidence="3">
    <location>
        <begin position="388"/>
        <end position="586"/>
    </location>
</feature>
<gene>
    <name evidence="4" type="ORF">FY030_14605</name>
</gene>
<dbReference type="Gene3D" id="3.40.50.410">
    <property type="entry name" value="von Willebrand factor, type A domain"/>
    <property type="match status" value="1"/>
</dbReference>